<dbReference type="AlphaFoldDB" id="A0A2P7QFU5"/>
<feature type="compositionally biased region" description="Basic and acidic residues" evidence="1">
    <location>
        <begin position="56"/>
        <end position="71"/>
    </location>
</feature>
<accession>A0A2P7QFU5</accession>
<evidence type="ECO:0000256" key="1">
    <source>
        <dbReference type="SAM" id="MobiDB-lite"/>
    </source>
</evidence>
<name>A0A2P7QFU5_9SPHN</name>
<sequence length="71" mass="7577">MAGGYDKEAGTGHPTPGSDEARHHEIPESLEAEKGRGDDSQPVVQPGRDAVAPDGTRYRYDDLGRAEDVGE</sequence>
<evidence type="ECO:0000313" key="3">
    <source>
        <dbReference type="Proteomes" id="UP000241167"/>
    </source>
</evidence>
<evidence type="ECO:0000313" key="2">
    <source>
        <dbReference type="EMBL" id="PSJ36862.1"/>
    </source>
</evidence>
<reference evidence="2 3" key="1">
    <citation type="submission" date="2018-03" db="EMBL/GenBank/DDBJ databases">
        <title>The draft genome of Sphingosinicella sp. GL-C-18.</title>
        <authorList>
            <person name="Liu L."/>
            <person name="Li L."/>
            <person name="Liang L."/>
            <person name="Zhang X."/>
            <person name="Wang T."/>
        </authorList>
    </citation>
    <scope>NUCLEOTIDE SEQUENCE [LARGE SCALE GENOMIC DNA]</scope>
    <source>
        <strain evidence="2 3">GL-C-18</strain>
    </source>
</reference>
<comment type="caution">
    <text evidence="2">The sequence shown here is derived from an EMBL/GenBank/DDBJ whole genome shotgun (WGS) entry which is preliminary data.</text>
</comment>
<feature type="region of interest" description="Disordered" evidence="1">
    <location>
        <begin position="1"/>
        <end position="71"/>
    </location>
</feature>
<dbReference type="RefSeq" id="WP_106515676.1">
    <property type="nucleotide sequence ID" value="NZ_PXYI01000011.1"/>
</dbReference>
<proteinExistence type="predicted"/>
<dbReference type="OrthoDB" id="7595980at2"/>
<feature type="compositionally biased region" description="Basic and acidic residues" evidence="1">
    <location>
        <begin position="1"/>
        <end position="10"/>
    </location>
</feature>
<keyword evidence="3" id="KW-1185">Reference proteome</keyword>
<gene>
    <name evidence="2" type="ORF">C7I55_24440</name>
</gene>
<feature type="compositionally biased region" description="Basic and acidic residues" evidence="1">
    <location>
        <begin position="19"/>
        <end position="39"/>
    </location>
</feature>
<dbReference type="Proteomes" id="UP000241167">
    <property type="component" value="Unassembled WGS sequence"/>
</dbReference>
<dbReference type="EMBL" id="PXYI01000011">
    <property type="protein sequence ID" value="PSJ36862.1"/>
    <property type="molecule type" value="Genomic_DNA"/>
</dbReference>
<organism evidence="2 3">
    <name type="scientific">Allosphingosinicella deserti</name>
    <dbReference type="NCBI Taxonomy" id="2116704"/>
    <lineage>
        <taxon>Bacteria</taxon>
        <taxon>Pseudomonadati</taxon>
        <taxon>Pseudomonadota</taxon>
        <taxon>Alphaproteobacteria</taxon>
        <taxon>Sphingomonadales</taxon>
        <taxon>Sphingomonadaceae</taxon>
        <taxon>Allosphingosinicella</taxon>
    </lineage>
</organism>
<protein>
    <submittedName>
        <fullName evidence="2">Uncharacterized protein</fullName>
    </submittedName>
</protein>